<reference evidence="7" key="1">
    <citation type="submission" date="2017-04" db="EMBL/GenBank/DDBJ databases">
        <title>Finegoldia magna isolated from orthopedic joint implant-associated infections.</title>
        <authorList>
            <person name="Bjorklund S."/>
            <person name="Bruggemann H."/>
            <person name="Jensen A."/>
            <person name="Hellmark B."/>
            <person name="Soderquist B."/>
        </authorList>
    </citation>
    <scope>NUCLEOTIDE SEQUENCE [LARGE SCALE GENOMIC DNA]</scope>
    <source>
        <strain evidence="7">12T273</strain>
    </source>
</reference>
<evidence type="ECO:0000256" key="4">
    <source>
        <dbReference type="ARBA" id="ARBA00023136"/>
    </source>
</evidence>
<dbReference type="AlphaFoldDB" id="A0A233VI56"/>
<keyword evidence="4 5" id="KW-0472">Membrane</keyword>
<gene>
    <name evidence="6" type="ORF">B9N55_06735</name>
</gene>
<evidence type="ECO:0000256" key="1">
    <source>
        <dbReference type="ARBA" id="ARBA00004141"/>
    </source>
</evidence>
<proteinExistence type="predicted"/>
<dbReference type="Pfam" id="PF02361">
    <property type="entry name" value="CbiQ"/>
    <property type="match status" value="1"/>
</dbReference>
<dbReference type="InterPro" id="IPR003339">
    <property type="entry name" value="ABC/ECF_trnsptr_transmembrane"/>
</dbReference>
<accession>A0A233VI56</accession>
<evidence type="ECO:0000256" key="5">
    <source>
        <dbReference type="SAM" id="Phobius"/>
    </source>
</evidence>
<protein>
    <submittedName>
        <fullName evidence="6">Cobalt transporter</fullName>
    </submittedName>
</protein>
<evidence type="ECO:0000256" key="2">
    <source>
        <dbReference type="ARBA" id="ARBA00022692"/>
    </source>
</evidence>
<feature type="transmembrane region" description="Helical" evidence="5">
    <location>
        <begin position="83"/>
        <end position="106"/>
    </location>
</feature>
<evidence type="ECO:0000313" key="7">
    <source>
        <dbReference type="Proteomes" id="UP000215546"/>
    </source>
</evidence>
<feature type="transmembrane region" description="Helical" evidence="5">
    <location>
        <begin position="35"/>
        <end position="53"/>
    </location>
</feature>
<sequence>MEGIVRGIIKLNPLTEIIFLISVSIISFANNSLKLDVFILLMAAIIALFMGLVKISLKALSMFVLLQGLKYFVLPILPDVISAHFGLLVIHAPKLIPIFLVGQILIKTNPIRNIMYALKMMHFPKSLIISLAIAIRYFPSLREEKILISDAIKIRGVTGFKKIQLGLISLIVTASNTADELAQAITVRGIENPARKTFMDDAGFNIWDLIIILLCILMFFNVKFKLFL</sequence>
<feature type="transmembrane region" description="Helical" evidence="5">
    <location>
        <begin position="12"/>
        <end position="29"/>
    </location>
</feature>
<comment type="subcellular location">
    <subcellularLocation>
        <location evidence="1">Membrane</location>
        <topology evidence="1">Multi-pass membrane protein</topology>
    </subcellularLocation>
</comment>
<comment type="caution">
    <text evidence="6">The sequence shown here is derived from an EMBL/GenBank/DDBJ whole genome shotgun (WGS) entry which is preliminary data.</text>
</comment>
<dbReference type="RefSeq" id="WP_000398550.1">
    <property type="nucleotide sequence ID" value="NZ_NDYE01000013.1"/>
</dbReference>
<keyword evidence="2 5" id="KW-0812">Transmembrane</keyword>
<evidence type="ECO:0000313" key="6">
    <source>
        <dbReference type="EMBL" id="OXZ32060.1"/>
    </source>
</evidence>
<feature type="transmembrane region" description="Helical" evidence="5">
    <location>
        <begin position="204"/>
        <end position="222"/>
    </location>
</feature>
<name>A0A233VI56_FINMA</name>
<keyword evidence="3 5" id="KW-1133">Transmembrane helix</keyword>
<organism evidence="6 7">
    <name type="scientific">Finegoldia magna</name>
    <name type="common">Peptostreptococcus magnus</name>
    <dbReference type="NCBI Taxonomy" id="1260"/>
    <lineage>
        <taxon>Bacteria</taxon>
        <taxon>Bacillati</taxon>
        <taxon>Bacillota</taxon>
        <taxon>Tissierellia</taxon>
        <taxon>Tissierellales</taxon>
        <taxon>Peptoniphilaceae</taxon>
        <taxon>Finegoldia</taxon>
    </lineage>
</organism>
<dbReference type="GO" id="GO:0005886">
    <property type="term" value="C:plasma membrane"/>
    <property type="evidence" value="ECO:0007669"/>
    <property type="project" value="UniProtKB-ARBA"/>
</dbReference>
<dbReference type="EMBL" id="NDYE01000013">
    <property type="protein sequence ID" value="OXZ32060.1"/>
    <property type="molecule type" value="Genomic_DNA"/>
</dbReference>
<evidence type="ECO:0000256" key="3">
    <source>
        <dbReference type="ARBA" id="ARBA00022989"/>
    </source>
</evidence>
<dbReference type="Proteomes" id="UP000215546">
    <property type="component" value="Unassembled WGS sequence"/>
</dbReference>
<dbReference type="CDD" id="cd16914">
    <property type="entry name" value="EcfT"/>
    <property type="match status" value="1"/>
</dbReference>